<dbReference type="EMBL" id="JAACXV010001119">
    <property type="protein sequence ID" value="KAF7277545.1"/>
    <property type="molecule type" value="Genomic_DNA"/>
</dbReference>
<evidence type="ECO:0000313" key="2">
    <source>
        <dbReference type="Proteomes" id="UP000625711"/>
    </source>
</evidence>
<evidence type="ECO:0000313" key="1">
    <source>
        <dbReference type="EMBL" id="KAF7277545.1"/>
    </source>
</evidence>
<organism evidence="1 2">
    <name type="scientific">Rhynchophorus ferrugineus</name>
    <name type="common">Red palm weevil</name>
    <name type="synonym">Curculio ferrugineus</name>
    <dbReference type="NCBI Taxonomy" id="354439"/>
    <lineage>
        <taxon>Eukaryota</taxon>
        <taxon>Metazoa</taxon>
        <taxon>Ecdysozoa</taxon>
        <taxon>Arthropoda</taxon>
        <taxon>Hexapoda</taxon>
        <taxon>Insecta</taxon>
        <taxon>Pterygota</taxon>
        <taxon>Neoptera</taxon>
        <taxon>Endopterygota</taxon>
        <taxon>Coleoptera</taxon>
        <taxon>Polyphaga</taxon>
        <taxon>Cucujiformia</taxon>
        <taxon>Curculionidae</taxon>
        <taxon>Dryophthorinae</taxon>
        <taxon>Rhynchophorus</taxon>
    </lineage>
</organism>
<feature type="non-terminal residue" evidence="1">
    <location>
        <position position="1"/>
    </location>
</feature>
<keyword evidence="2" id="KW-1185">Reference proteome</keyword>
<protein>
    <submittedName>
        <fullName evidence="1">Uncharacterized protein</fullName>
    </submittedName>
</protein>
<proteinExistence type="predicted"/>
<reference evidence="1" key="1">
    <citation type="submission" date="2020-08" db="EMBL/GenBank/DDBJ databases">
        <title>Genome sequencing and assembly of the red palm weevil Rhynchophorus ferrugineus.</title>
        <authorList>
            <person name="Dias G.B."/>
            <person name="Bergman C.M."/>
            <person name="Manee M."/>
        </authorList>
    </citation>
    <scope>NUCLEOTIDE SEQUENCE</scope>
    <source>
        <strain evidence="1">AA-2017</strain>
        <tissue evidence="1">Whole larva</tissue>
    </source>
</reference>
<comment type="caution">
    <text evidence="1">The sequence shown here is derived from an EMBL/GenBank/DDBJ whole genome shotgun (WGS) entry which is preliminary data.</text>
</comment>
<name>A0A834MF65_RHYFE</name>
<gene>
    <name evidence="1" type="ORF">GWI33_006925</name>
</gene>
<dbReference type="AlphaFoldDB" id="A0A834MF65"/>
<sequence length="58" mass="5741">ALLVDADTEGADKPAESPAIASVTQVVIAVGMEGAIAGDSLDSATVTVCGLYYNVVDS</sequence>
<accession>A0A834MF65</accession>
<dbReference type="Proteomes" id="UP000625711">
    <property type="component" value="Unassembled WGS sequence"/>
</dbReference>